<keyword evidence="1" id="KW-0732">Signal</keyword>
<dbReference type="EMBL" id="PGTK01000003">
    <property type="protein sequence ID" value="PJF31375.1"/>
    <property type="molecule type" value="Genomic_DNA"/>
</dbReference>
<dbReference type="SUPFAM" id="SSF56601">
    <property type="entry name" value="beta-lactamase/transpeptidase-like"/>
    <property type="match status" value="1"/>
</dbReference>
<dbReference type="Pfam" id="PF00144">
    <property type="entry name" value="Beta-lactamase"/>
    <property type="match status" value="1"/>
</dbReference>
<evidence type="ECO:0000256" key="1">
    <source>
        <dbReference type="SAM" id="SignalP"/>
    </source>
</evidence>
<evidence type="ECO:0000313" key="4">
    <source>
        <dbReference type="Proteomes" id="UP000228921"/>
    </source>
</evidence>
<feature type="signal peptide" evidence="1">
    <location>
        <begin position="1"/>
        <end position="23"/>
    </location>
</feature>
<dbReference type="PANTHER" id="PTHR46825:SF15">
    <property type="entry name" value="BETA-LACTAMASE-RELATED DOMAIN-CONTAINING PROTEIN"/>
    <property type="match status" value="1"/>
</dbReference>
<accession>A0A2M8P1E4</accession>
<feature type="chain" id="PRO_5014604901" description="Beta-lactamase-related domain-containing protein" evidence="1">
    <location>
        <begin position="24"/>
        <end position="486"/>
    </location>
</feature>
<dbReference type="Proteomes" id="UP000228921">
    <property type="component" value="Unassembled WGS sequence"/>
</dbReference>
<sequence length="486" mass="52888">MLRLLCIIAVCLALFGYAPSAHADLDAQQLDAYFEKMLTYYGLAGLSAAIIREDEVIFSKGYGVRDAESDAPVTPQTQFSAASLTKSMTALAAMRLAEMGKLSLDAPIVEYLPEFTLRNAQHAKTITLRQLLSHTSGLPRNDLAWYTGRITTAQDLLKRLAELPMSGALGESFAYNNLGYALAGVVLERASGKSYADLMRELVFLPLGMESATLTYADMQKMPAFALPHRLDVRKGVQSIPFFPYNNTVIAPAGAVNASALDLANYLRFHMGDGRFNGTLILSAERLRELHTPVESGYGLGWITSNLPDLQMIWHNGAIDGFAAIIAFALEHKVGVVVLSNTNYSDNPNAVELIGVGALYLAVDSRNAERLDALTAPFRTFDPAPRAERFAKARAFTPDPSQYTAYEGNYASVVAQIALAVRDGALYADVNQLGIRASFELIEFEPRAFIGNGTSVINDVFTIRLSENGAASLFQNDVLLGIRPPR</sequence>
<reference evidence="3 4" key="1">
    <citation type="submission" date="2017-11" db="EMBL/GenBank/DDBJ databases">
        <title>Evolution of Phototrophy in the Chloroflexi Phylum Driven by Horizontal Gene Transfer.</title>
        <authorList>
            <person name="Ward L.M."/>
            <person name="Hemp J."/>
            <person name="Shih P.M."/>
            <person name="Mcglynn S.E."/>
            <person name="Fischer W."/>
        </authorList>
    </citation>
    <scope>NUCLEOTIDE SEQUENCE [LARGE SCALE GENOMIC DNA]</scope>
    <source>
        <strain evidence="3">CP2_2F</strain>
    </source>
</reference>
<dbReference type="InterPro" id="IPR001466">
    <property type="entry name" value="Beta-lactam-related"/>
</dbReference>
<dbReference type="InterPro" id="IPR012338">
    <property type="entry name" value="Beta-lactam/transpept-like"/>
</dbReference>
<organism evidence="3 4">
    <name type="scientific">Candidatus Thermofonsia Clade 1 bacterium</name>
    <dbReference type="NCBI Taxonomy" id="2364210"/>
    <lineage>
        <taxon>Bacteria</taxon>
        <taxon>Bacillati</taxon>
        <taxon>Chloroflexota</taxon>
        <taxon>Candidatus Thermofontia</taxon>
        <taxon>Candidatus Thermofonsia Clade 1</taxon>
    </lineage>
</organism>
<protein>
    <recommendedName>
        <fullName evidence="2">Beta-lactamase-related domain-containing protein</fullName>
    </recommendedName>
</protein>
<comment type="caution">
    <text evidence="3">The sequence shown here is derived from an EMBL/GenBank/DDBJ whole genome shotgun (WGS) entry which is preliminary data.</text>
</comment>
<dbReference type="InterPro" id="IPR050491">
    <property type="entry name" value="AmpC-like"/>
</dbReference>
<dbReference type="Gene3D" id="3.40.710.10">
    <property type="entry name" value="DD-peptidase/beta-lactamase superfamily"/>
    <property type="match status" value="1"/>
</dbReference>
<name>A0A2M8P1E4_9CHLR</name>
<evidence type="ECO:0000259" key="2">
    <source>
        <dbReference type="Pfam" id="PF00144"/>
    </source>
</evidence>
<gene>
    <name evidence="3" type="ORF">CUN51_03325</name>
</gene>
<feature type="domain" description="Beta-lactamase-related" evidence="2">
    <location>
        <begin position="30"/>
        <end position="348"/>
    </location>
</feature>
<dbReference type="PANTHER" id="PTHR46825">
    <property type="entry name" value="D-ALANYL-D-ALANINE-CARBOXYPEPTIDASE/ENDOPEPTIDASE AMPH"/>
    <property type="match status" value="1"/>
</dbReference>
<evidence type="ECO:0000313" key="3">
    <source>
        <dbReference type="EMBL" id="PJF31375.1"/>
    </source>
</evidence>
<proteinExistence type="predicted"/>
<dbReference type="AlphaFoldDB" id="A0A2M8P1E4"/>